<name>A0AAV9JKZ8_9PEZI</name>
<accession>A0AAV9JKZ8</accession>
<sequence>MARCIFLTGAPEADALTWDRTAFLSAFESPIKRFLGAELPASTSLEPSTYTLPKWRAVVMDSKDRADTDPTDDAERPPQTQFLSFEDAATPGRDRLHFLEQSLARLDDMASSQIAPVADDTTFISAGTFTTSFDSTSYPTSYASFSTASPTQADPAPMAAHQQQQQQQPVHFPGAITDIKRIPSAAHLVHIAPQTITVNLLAAIISIAPPRTVRLRKRPNAEMDILELLVGDETRAGFSVSFWLAPAASQQQQRNLKDADDMRHTLRQLRAGDVVLLQNIALSAFNACVYGQSLSKRFARNSTRVAVLEAPTQAQVQGKWERVRQWGDAFVGREGRARGGSLAGGGSSGETKRSGVRVRREELPPDTQSPTKGS</sequence>
<reference evidence="2 3" key="1">
    <citation type="submission" date="2021-11" db="EMBL/GenBank/DDBJ databases">
        <title>Black yeast isolated from Biological Soil Crust.</title>
        <authorList>
            <person name="Kurbessoian T."/>
        </authorList>
    </citation>
    <scope>NUCLEOTIDE SEQUENCE [LARGE SCALE GENOMIC DNA]</scope>
    <source>
        <strain evidence="2 3">CCFEE 5522</strain>
    </source>
</reference>
<organism evidence="2 3">
    <name type="scientific">Oleoguttula mirabilis</name>
    <dbReference type="NCBI Taxonomy" id="1507867"/>
    <lineage>
        <taxon>Eukaryota</taxon>
        <taxon>Fungi</taxon>
        <taxon>Dikarya</taxon>
        <taxon>Ascomycota</taxon>
        <taxon>Pezizomycotina</taxon>
        <taxon>Dothideomycetes</taxon>
        <taxon>Dothideomycetidae</taxon>
        <taxon>Mycosphaerellales</taxon>
        <taxon>Teratosphaeriaceae</taxon>
        <taxon>Oleoguttula</taxon>
    </lineage>
</organism>
<dbReference type="Gene3D" id="2.40.50.140">
    <property type="entry name" value="Nucleic acid-binding proteins"/>
    <property type="match status" value="1"/>
</dbReference>
<dbReference type="InterPro" id="IPR012340">
    <property type="entry name" value="NA-bd_OB-fold"/>
</dbReference>
<evidence type="ECO:0000313" key="3">
    <source>
        <dbReference type="Proteomes" id="UP001324427"/>
    </source>
</evidence>
<comment type="caution">
    <text evidence="2">The sequence shown here is derived from an EMBL/GenBank/DDBJ whole genome shotgun (WGS) entry which is preliminary data.</text>
</comment>
<keyword evidence="3" id="KW-1185">Reference proteome</keyword>
<dbReference type="Proteomes" id="UP001324427">
    <property type="component" value="Unassembled WGS sequence"/>
</dbReference>
<gene>
    <name evidence="2" type="ORF">LTR36_002495</name>
</gene>
<evidence type="ECO:0000313" key="2">
    <source>
        <dbReference type="EMBL" id="KAK4545931.1"/>
    </source>
</evidence>
<evidence type="ECO:0000256" key="1">
    <source>
        <dbReference type="SAM" id="MobiDB-lite"/>
    </source>
</evidence>
<proteinExistence type="predicted"/>
<protein>
    <submittedName>
        <fullName evidence="2">Uncharacterized protein</fullName>
    </submittedName>
</protein>
<feature type="compositionally biased region" description="Basic and acidic residues" evidence="1">
    <location>
        <begin position="350"/>
        <end position="363"/>
    </location>
</feature>
<feature type="region of interest" description="Disordered" evidence="1">
    <location>
        <begin position="335"/>
        <end position="374"/>
    </location>
</feature>
<dbReference type="EMBL" id="JAVFHQ010000017">
    <property type="protein sequence ID" value="KAK4545931.1"/>
    <property type="molecule type" value="Genomic_DNA"/>
</dbReference>
<dbReference type="AlphaFoldDB" id="A0AAV9JKZ8"/>